<proteinExistence type="predicted"/>
<dbReference type="EMBL" id="CP026652">
    <property type="protein sequence ID" value="AVH54568.1"/>
    <property type="molecule type" value="Genomic_DNA"/>
</dbReference>
<organism evidence="2 3">
    <name type="scientific">Streptomyces dengpaensis</name>
    <dbReference type="NCBI Taxonomy" id="2049881"/>
    <lineage>
        <taxon>Bacteria</taxon>
        <taxon>Bacillati</taxon>
        <taxon>Actinomycetota</taxon>
        <taxon>Actinomycetes</taxon>
        <taxon>Kitasatosporales</taxon>
        <taxon>Streptomycetaceae</taxon>
        <taxon>Streptomyces</taxon>
    </lineage>
</organism>
<sequence length="414" mass="45113">MARCTIERLMREVGIAGAVRGKKVITTLPDPAAARAPDRVDREIGHIPPVEYEANAVRGPGRGFTRPPRRTATTRPETPEDPVRRRTFAGSALGLAAAAALPPAPAHGALRVGMSDADRLEHAFQQLIASDNEHGAALDIQTRALAFAHHAMELQQVGSASQRVRARLYYLAAAFTGTALWAAIDTRQTDRAQRHLDRAMTLASLSGSEEIRLRLLGHATLLASQQDNPHDAVAAAQAGRASSMCRRDPVFRSLASARLAGVLAAQKDHRGVERALDSARDALAKADPHTQRPAWVGFYDRAELEGLSAIACTKLGQHEQAEAHFHRTLAQLRPEYRRNRTYYRTQLALSQIRQRDVEHAYATASSVLTRDGDDSLTGRSGRLLDEFTQALAAIAPGSRYAADWADQHANARRA</sequence>
<dbReference type="Proteomes" id="UP000238413">
    <property type="component" value="Chromosome"/>
</dbReference>
<protein>
    <recommendedName>
        <fullName evidence="4">Tat pathway signal protein</fullName>
    </recommendedName>
</protein>
<accession>A0ABN5HV25</accession>
<evidence type="ECO:0000256" key="1">
    <source>
        <dbReference type="SAM" id="MobiDB-lite"/>
    </source>
</evidence>
<evidence type="ECO:0000313" key="2">
    <source>
        <dbReference type="EMBL" id="AVH54568.1"/>
    </source>
</evidence>
<feature type="region of interest" description="Disordered" evidence="1">
    <location>
        <begin position="56"/>
        <end position="82"/>
    </location>
</feature>
<keyword evidence="3" id="KW-1185">Reference proteome</keyword>
<feature type="compositionally biased region" description="Low complexity" evidence="1">
    <location>
        <begin position="63"/>
        <end position="76"/>
    </location>
</feature>
<evidence type="ECO:0000313" key="3">
    <source>
        <dbReference type="Proteomes" id="UP000238413"/>
    </source>
</evidence>
<evidence type="ECO:0008006" key="4">
    <source>
        <dbReference type="Google" id="ProtNLM"/>
    </source>
</evidence>
<reference evidence="2 3" key="1">
    <citation type="submission" date="2018-02" db="EMBL/GenBank/DDBJ databases">
        <title>Complete genome sequence of Streptomyces dengpaensis, the producer of angucyclines.</title>
        <authorList>
            <person name="Yumei L."/>
        </authorList>
    </citation>
    <scope>NUCLEOTIDE SEQUENCE [LARGE SCALE GENOMIC DNA]</scope>
    <source>
        <strain evidence="2 3">XZHG99</strain>
    </source>
</reference>
<name>A0ABN5HV25_9ACTN</name>
<gene>
    <name evidence="2" type="ORF">C4B68_00510</name>
</gene>